<name>A0A378KUC2_9GAMM</name>
<dbReference type="EMBL" id="UGOW01000001">
    <property type="protein sequence ID" value="STY18414.1"/>
    <property type="molecule type" value="Genomic_DNA"/>
</dbReference>
<organism evidence="1 2">
    <name type="scientific">Legionella quateirensis</name>
    <dbReference type="NCBI Taxonomy" id="45072"/>
    <lineage>
        <taxon>Bacteria</taxon>
        <taxon>Pseudomonadati</taxon>
        <taxon>Pseudomonadota</taxon>
        <taxon>Gammaproteobacteria</taxon>
        <taxon>Legionellales</taxon>
        <taxon>Legionellaceae</taxon>
        <taxon>Legionella</taxon>
    </lineage>
</organism>
<evidence type="ECO:0000313" key="1">
    <source>
        <dbReference type="EMBL" id="STY18414.1"/>
    </source>
</evidence>
<evidence type="ECO:0000313" key="2">
    <source>
        <dbReference type="Proteomes" id="UP000254230"/>
    </source>
</evidence>
<reference evidence="1 2" key="1">
    <citation type="submission" date="2018-06" db="EMBL/GenBank/DDBJ databases">
        <authorList>
            <consortium name="Pathogen Informatics"/>
            <person name="Doyle S."/>
        </authorList>
    </citation>
    <scope>NUCLEOTIDE SEQUENCE [LARGE SCALE GENOMIC DNA]</scope>
    <source>
        <strain evidence="1 2">NCTC12376</strain>
    </source>
</reference>
<accession>A0A378KUC2</accession>
<proteinExistence type="predicted"/>
<dbReference type="Proteomes" id="UP000254230">
    <property type="component" value="Unassembled WGS sequence"/>
</dbReference>
<gene>
    <name evidence="1" type="ORF">NCTC12376_02233</name>
</gene>
<protein>
    <submittedName>
        <fullName evidence="1">Uncharacterized protein</fullName>
    </submittedName>
</protein>
<sequence length="31" mass="3564">MASVMTLPELIEQLRSLIYKYNADVPRVEPS</sequence>
<dbReference type="AlphaFoldDB" id="A0A378KUC2"/>